<evidence type="ECO:0000313" key="9">
    <source>
        <dbReference type="EMBL" id="RHM06445.1"/>
    </source>
</evidence>
<reference evidence="8" key="2">
    <citation type="submission" date="2021-02" db="EMBL/GenBank/DDBJ databases">
        <title>Infant gut strain persistence is associated with maternal origin, phylogeny, and functional potential including surface adhesion and iron acquisition.</title>
        <authorList>
            <person name="Lou Y.C."/>
        </authorList>
    </citation>
    <scope>NUCLEOTIDE SEQUENCE</scope>
    <source>
        <strain evidence="8">L3_108_103G1_dasL3_108_103G1_concoct_2</strain>
    </source>
</reference>
<sequence>MKKVFTENGWQDYLFWQNEDKKTLKKINKLIQDIERNGNSGLGKPEQLRGDLSGLWSRRINDKDRLVYKIDETSVYILACRFHYADK</sequence>
<reference evidence="9 10" key="1">
    <citation type="submission" date="2018-08" db="EMBL/GenBank/DDBJ databases">
        <title>A genome reference for cultivated species of the human gut microbiota.</title>
        <authorList>
            <person name="Zou Y."/>
            <person name="Xue W."/>
            <person name="Luo G."/>
        </authorList>
    </citation>
    <scope>NUCLEOTIDE SEQUENCE [LARGE SCALE GENOMIC DNA]</scope>
    <source>
        <strain evidence="9 10">AF35-6BH</strain>
    </source>
</reference>
<dbReference type="NCBIfam" id="TIGR02116">
    <property type="entry name" value="toxin_Txe_YoeB"/>
    <property type="match status" value="1"/>
</dbReference>
<dbReference type="PANTHER" id="PTHR38039:SF1">
    <property type="entry name" value="TOXIN YOEB"/>
    <property type="match status" value="1"/>
</dbReference>
<gene>
    <name evidence="9" type="ORF">DWZ83_09845</name>
    <name evidence="8" type="ORF">KHZ85_07385</name>
</gene>
<organism evidence="9 10">
    <name type="scientific">Amedibacillus dolichus</name>
    <dbReference type="NCBI Taxonomy" id="31971"/>
    <lineage>
        <taxon>Bacteria</taxon>
        <taxon>Bacillati</taxon>
        <taxon>Bacillota</taxon>
        <taxon>Erysipelotrichia</taxon>
        <taxon>Erysipelotrichales</taxon>
        <taxon>Erysipelotrichaceae</taxon>
        <taxon>Amedibacillus</taxon>
    </lineage>
</organism>
<dbReference type="Gene3D" id="3.30.2310.20">
    <property type="entry name" value="RelE-like"/>
    <property type="match status" value="1"/>
</dbReference>
<comment type="caution">
    <text evidence="9">The sequence shown here is derived from an EMBL/GenBank/DDBJ whole genome shotgun (WGS) entry which is preliminary data.</text>
</comment>
<dbReference type="Pfam" id="PF06769">
    <property type="entry name" value="YoeB_toxin"/>
    <property type="match status" value="1"/>
</dbReference>
<dbReference type="RefSeq" id="WP_004800846.1">
    <property type="nucleotide sequence ID" value="NZ_CABKNA010000001.1"/>
</dbReference>
<dbReference type="PANTHER" id="PTHR38039">
    <property type="entry name" value="TOXIN YOEB"/>
    <property type="match status" value="1"/>
</dbReference>
<evidence type="ECO:0000256" key="2">
    <source>
        <dbReference type="ARBA" id="ARBA00022649"/>
    </source>
</evidence>
<proteinExistence type="inferred from homology"/>
<dbReference type="EMBL" id="JAGZMZ010000018">
    <property type="protein sequence ID" value="MBS4884573.1"/>
    <property type="molecule type" value="Genomic_DNA"/>
</dbReference>
<dbReference type="AlphaFoldDB" id="A0A415P1H8"/>
<evidence type="ECO:0000313" key="8">
    <source>
        <dbReference type="EMBL" id="MBS4884573.1"/>
    </source>
</evidence>
<dbReference type="EMBL" id="QRPK01000085">
    <property type="protein sequence ID" value="RHM06445.1"/>
    <property type="molecule type" value="Genomic_DNA"/>
</dbReference>
<accession>A0A415P1H8</accession>
<protein>
    <recommendedName>
        <fullName evidence="7">Endoribonuclease YoeB</fullName>
    </recommendedName>
    <alternativeName>
        <fullName evidence="6">Putative mRNA interferase YoeB</fullName>
    </alternativeName>
</protein>
<dbReference type="SUPFAM" id="SSF143011">
    <property type="entry name" value="RelE-like"/>
    <property type="match status" value="1"/>
</dbReference>
<evidence type="ECO:0000256" key="4">
    <source>
        <dbReference type="ARBA" id="ARBA00022759"/>
    </source>
</evidence>
<keyword evidence="5" id="KW-0378">Hydrolase</keyword>
<keyword evidence="3" id="KW-0540">Nuclease</keyword>
<keyword evidence="10" id="KW-1185">Reference proteome</keyword>
<dbReference type="GO" id="GO:0045892">
    <property type="term" value="P:negative regulation of DNA-templated transcription"/>
    <property type="evidence" value="ECO:0007669"/>
    <property type="project" value="TreeGrafter"/>
</dbReference>
<keyword evidence="2" id="KW-1277">Toxin-antitoxin system</keyword>
<dbReference type="Proteomes" id="UP000284868">
    <property type="component" value="Unassembled WGS sequence"/>
</dbReference>
<dbReference type="GO" id="GO:0006401">
    <property type="term" value="P:RNA catabolic process"/>
    <property type="evidence" value="ECO:0007669"/>
    <property type="project" value="InterPro"/>
</dbReference>
<evidence type="ECO:0000256" key="6">
    <source>
        <dbReference type="ARBA" id="ARBA00030388"/>
    </source>
</evidence>
<dbReference type="GeneID" id="92794257"/>
<dbReference type="InterPro" id="IPR009614">
    <property type="entry name" value="YoeB_toxin"/>
</dbReference>
<evidence type="ECO:0000313" key="10">
    <source>
        <dbReference type="Proteomes" id="UP000284868"/>
    </source>
</evidence>
<dbReference type="GO" id="GO:0004519">
    <property type="term" value="F:endonuclease activity"/>
    <property type="evidence" value="ECO:0007669"/>
    <property type="project" value="UniProtKB-KW"/>
</dbReference>
<evidence type="ECO:0000256" key="7">
    <source>
        <dbReference type="ARBA" id="ARBA00050056"/>
    </source>
</evidence>
<evidence type="ECO:0000256" key="1">
    <source>
        <dbReference type="ARBA" id="ARBA00008172"/>
    </source>
</evidence>
<dbReference type="Proteomes" id="UP000753219">
    <property type="component" value="Unassembled WGS sequence"/>
</dbReference>
<comment type="similarity">
    <text evidence="1">Belongs to the YoeB family.</text>
</comment>
<name>A0A415P1H8_9FIRM</name>
<keyword evidence="4" id="KW-0255">Endonuclease</keyword>
<evidence type="ECO:0000256" key="5">
    <source>
        <dbReference type="ARBA" id="ARBA00022801"/>
    </source>
</evidence>
<dbReference type="GO" id="GO:0016787">
    <property type="term" value="F:hydrolase activity"/>
    <property type="evidence" value="ECO:0007669"/>
    <property type="project" value="UniProtKB-KW"/>
</dbReference>
<dbReference type="OrthoDB" id="9801102at2"/>
<evidence type="ECO:0000256" key="3">
    <source>
        <dbReference type="ARBA" id="ARBA00022722"/>
    </source>
</evidence>
<dbReference type="InterPro" id="IPR035093">
    <property type="entry name" value="RelE/ParE_toxin_dom_sf"/>
</dbReference>